<evidence type="ECO:0000256" key="1">
    <source>
        <dbReference type="ARBA" id="ARBA00022490"/>
    </source>
</evidence>
<reference evidence="7" key="2">
    <citation type="submission" date="2015-04" db="EMBL/GenBank/DDBJ databases">
        <authorList>
            <person name="Wilson R.K."/>
            <person name="Warren W."/>
            <person name="Dotson E."/>
            <person name="Oliveira P.L."/>
        </authorList>
    </citation>
    <scope>NUCLEOTIDE SEQUENCE</scope>
</reference>
<dbReference type="PANTHER" id="PTHR15431">
    <property type="entry name" value="FGFR1 ONCOGENE PARTNER/LISH DOMAIN-CONTAINING PROTEIN"/>
    <property type="match status" value="1"/>
</dbReference>
<evidence type="ECO:0000313" key="5">
    <source>
        <dbReference type="EMBL" id="JAA76000.1"/>
    </source>
</evidence>
<accession>R4G4B6</accession>
<proteinExistence type="evidence at transcript level"/>
<dbReference type="RefSeq" id="XP_073985785.1">
    <property type="nucleotide sequence ID" value="XM_074129684.1"/>
</dbReference>
<dbReference type="InParanoid" id="R4G4B6"/>
<name>R4G4B6_RHOPR</name>
<keyword evidence="2" id="KW-0206">Cytoskeleton</keyword>
<evidence type="ECO:0000259" key="4">
    <source>
        <dbReference type="Pfam" id="PF09398"/>
    </source>
</evidence>
<dbReference type="GeneID" id="141454958"/>
<dbReference type="EMBL" id="ACPB03021207">
    <property type="status" value="NOT_ANNOTATED_CDS"/>
    <property type="molecule type" value="Genomic_DNA"/>
</dbReference>
<dbReference type="GO" id="GO:0005813">
    <property type="term" value="C:centrosome"/>
    <property type="evidence" value="ECO:0007669"/>
    <property type="project" value="TreeGrafter"/>
</dbReference>
<feature type="region of interest" description="Disordered" evidence="3">
    <location>
        <begin position="233"/>
        <end position="255"/>
    </location>
</feature>
<dbReference type="OMA" id="ICNDTSH"/>
<dbReference type="Proteomes" id="UP000015103">
    <property type="component" value="Unassembled WGS sequence"/>
</dbReference>
<organism evidence="5">
    <name type="scientific">Rhodnius prolixus</name>
    <name type="common">Triatomid bug</name>
    <dbReference type="NCBI Taxonomy" id="13249"/>
    <lineage>
        <taxon>Eukaryota</taxon>
        <taxon>Metazoa</taxon>
        <taxon>Ecdysozoa</taxon>
        <taxon>Arthropoda</taxon>
        <taxon>Hexapoda</taxon>
        <taxon>Insecta</taxon>
        <taxon>Pterygota</taxon>
        <taxon>Neoptera</taxon>
        <taxon>Paraneoptera</taxon>
        <taxon>Hemiptera</taxon>
        <taxon>Heteroptera</taxon>
        <taxon>Panheteroptera</taxon>
        <taxon>Cimicomorpha</taxon>
        <taxon>Reduviidae</taxon>
        <taxon>Triatominae</taxon>
        <taxon>Rhodnius</taxon>
    </lineage>
</organism>
<reference evidence="6" key="3">
    <citation type="submission" date="2015-05" db="UniProtKB">
        <authorList>
            <consortium name="EnsemblMetazoa"/>
        </authorList>
    </citation>
    <scope>IDENTIFICATION</scope>
</reference>
<dbReference type="GO" id="GO:0034453">
    <property type="term" value="P:microtubule anchoring"/>
    <property type="evidence" value="ECO:0007669"/>
    <property type="project" value="InterPro"/>
</dbReference>
<evidence type="ECO:0000256" key="2">
    <source>
        <dbReference type="ARBA" id="ARBA00023212"/>
    </source>
</evidence>
<dbReference type="VEuPathDB" id="VectorBase:RPRC010669"/>
<feature type="region of interest" description="Disordered" evidence="3">
    <location>
        <begin position="272"/>
        <end position="317"/>
    </location>
</feature>
<dbReference type="Gene3D" id="1.20.960.40">
    <property type="match status" value="1"/>
</dbReference>
<feature type="compositionally biased region" description="Basic and acidic residues" evidence="3">
    <location>
        <begin position="281"/>
        <end position="290"/>
    </location>
</feature>
<dbReference type="InterPro" id="IPR018993">
    <property type="entry name" value="FOP_dimerisation-dom_N"/>
</dbReference>
<evidence type="ECO:0000256" key="3">
    <source>
        <dbReference type="SAM" id="MobiDB-lite"/>
    </source>
</evidence>
<dbReference type="STRING" id="13249.R4G4B6"/>
<reference evidence="5" key="1">
    <citation type="submission" date="2013-04" db="EMBL/GenBank/DDBJ databases">
        <title>An insight into the transcriptome of the digestive tract of the blood sucking bug, Rhodnius prolixus.</title>
        <authorList>
            <person name="Ribeiro J.M.C."/>
            <person name="Genta F.A."/>
            <person name="Sorgine M.H.F."/>
            <person name="Paiva-Silva G.O."/>
            <person name="Majerowicz D."/>
            <person name="Medeiros M."/>
            <person name="Koerich L."/>
            <person name="Terra W.R."/>
            <person name="Ferreira C."/>
            <person name="Pimentel A.C."/>
            <person name="Bisch P.M."/>
            <person name="Diniz M.M.P."/>
            <person name="Nascimento R."/>
            <person name="Salmon D."/>
            <person name="Silber A.M."/>
            <person name="Alves M."/>
            <person name="Oliveira M.F."/>
            <person name="Gondim K.C."/>
            <person name="Silva Neto M.A.C."/>
            <person name="Atella G.C."/>
            <person name="Araujo H."/>
            <person name="Dias F.S."/>
            <person name="Polycarpo C.R."/>
            <person name="Fampa P."/>
            <person name="Melo A.C."/>
            <person name="Tanaka A.S."/>
            <person name="Balczun C."/>
            <person name="Oliveira J.H.M."/>
            <person name="Goncalves R."/>
            <person name="Lazoski C."/>
            <person name="Pereira M.A."/>
            <person name="Rivera-Pomar R."/>
            <person name="Diambra L."/>
            <person name="Schaub G.A."/>
            <person name="Garcia E.S."/>
            <person name="Azambuja P."/>
            <person name="Braz G.R.C."/>
            <person name="Oliveira P.L."/>
        </authorList>
    </citation>
    <scope>NUCLEOTIDE SEQUENCE</scope>
</reference>
<feature type="compositionally biased region" description="Acidic residues" evidence="3">
    <location>
        <begin position="294"/>
        <end position="304"/>
    </location>
</feature>
<sequence>MPEEENKKLRDLVSETLQTKGVLSRIQAEIRASVFLALEEQDVFKDKSPFINKPLKDFLKSSDGVTIISLVREFLEFFNLEFASMVFDPETHAGLDYNYEGRSKLARSLNIDHNDKSQPLLGHILKLSKARLNDTHSDKDERLFKESSAATPTVITKTGTICNDTSHNILSPFASNDNIGEAHRTNVKDIFPEAFISQNSSETNNKSHINFNHKLEDRFNDKVTKESTVVAGGSLSSLSNLPPIGRTSQLDGKEKKESYDLKSLLDLSPEKQYEDDFISSESDHMKKGSKVETGSEESEVEEEISGISNLPEQLDDNTADISISKASGHGDYMENL</sequence>
<evidence type="ECO:0000313" key="6">
    <source>
        <dbReference type="EnsemblMetazoa" id="RPRC010669-PA"/>
    </source>
</evidence>
<dbReference type="HOGENOM" id="CLU_039837_2_0_1"/>
<keyword evidence="7" id="KW-1185">Reference proteome</keyword>
<dbReference type="EMBL" id="GAHY01001510">
    <property type="protein sequence ID" value="JAA76000.1"/>
    <property type="molecule type" value="mRNA"/>
</dbReference>
<dbReference type="EnsemblMetazoa" id="RPRC010669-RA">
    <property type="protein sequence ID" value="RPRC010669-PA"/>
    <property type="gene ID" value="RPRC010669"/>
</dbReference>
<dbReference type="AlphaFoldDB" id="R4G4B6"/>
<dbReference type="PANTHER" id="PTHR15431:SF9">
    <property type="entry name" value="CENTROSOMAL PROTEIN 43"/>
    <property type="match status" value="1"/>
</dbReference>
<keyword evidence="1" id="KW-0963">Cytoplasm</keyword>
<protein>
    <submittedName>
        <fullName evidence="5 6">Putative fgfr1 oncoprotein partner isoform b</fullName>
    </submittedName>
</protein>
<dbReference type="Pfam" id="PF09398">
    <property type="entry name" value="FOP_dimer"/>
    <property type="match status" value="1"/>
</dbReference>
<dbReference type="eggNOG" id="ENOG502QR70">
    <property type="taxonomic scope" value="Eukaryota"/>
</dbReference>
<evidence type="ECO:0000313" key="7">
    <source>
        <dbReference type="Proteomes" id="UP000015103"/>
    </source>
</evidence>
<feature type="domain" description="FGFR1 oncogene partner (FOP) N-terminal dimerisation" evidence="4">
    <location>
        <begin position="47"/>
        <end position="126"/>
    </location>
</feature>